<dbReference type="Pfam" id="PF00067">
    <property type="entry name" value="p450"/>
    <property type="match status" value="1"/>
</dbReference>
<evidence type="ECO:0000256" key="4">
    <source>
        <dbReference type="ARBA" id="ARBA00022723"/>
    </source>
</evidence>
<evidence type="ECO:0000256" key="1">
    <source>
        <dbReference type="ARBA" id="ARBA00004167"/>
    </source>
</evidence>
<protein>
    <recommendedName>
        <fullName evidence="12">(+)-piperitol/(+)-sesamin synthase</fullName>
        <ecNumber evidence="12">1.14.19.74</ecNumber>
    </recommendedName>
</protein>
<keyword evidence="3 13" id="KW-0349">Heme</keyword>
<evidence type="ECO:0000256" key="6">
    <source>
        <dbReference type="ARBA" id="ARBA00023004"/>
    </source>
</evidence>
<feature type="binding site" description="axial binding residue" evidence="13">
    <location>
        <position position="475"/>
    </location>
    <ligand>
        <name>heme</name>
        <dbReference type="ChEBI" id="CHEBI:30413"/>
    </ligand>
    <ligandPart>
        <name>Fe</name>
        <dbReference type="ChEBI" id="CHEBI:18248"/>
    </ligandPart>
</feature>
<dbReference type="InterPro" id="IPR002401">
    <property type="entry name" value="Cyt_P450_E_grp-I"/>
</dbReference>
<evidence type="ECO:0000256" key="9">
    <source>
        <dbReference type="ARBA" id="ARBA00052022"/>
    </source>
</evidence>
<dbReference type="PANTHER" id="PTHR47947:SF57">
    <property type="entry name" value="CYTOCHROME P450 81F3-LIKE"/>
    <property type="match status" value="1"/>
</dbReference>
<evidence type="ECO:0000256" key="5">
    <source>
        <dbReference type="ARBA" id="ARBA00023002"/>
    </source>
</evidence>
<dbReference type="AlphaFoldDB" id="A0ABD1V3C4"/>
<keyword evidence="7 14" id="KW-0503">Monooxygenase</keyword>
<name>A0ABD1V3C4_9LAMI</name>
<dbReference type="EMBL" id="JBFOLK010000002">
    <property type="protein sequence ID" value="KAL2531820.1"/>
    <property type="molecule type" value="Genomic_DNA"/>
</dbReference>
<dbReference type="EC" id="1.14.19.74" evidence="12"/>
<evidence type="ECO:0000256" key="7">
    <source>
        <dbReference type="ARBA" id="ARBA00023033"/>
    </source>
</evidence>
<dbReference type="SUPFAM" id="SSF48264">
    <property type="entry name" value="Cytochrome P450"/>
    <property type="match status" value="1"/>
</dbReference>
<keyword evidence="4 13" id="KW-0479">Metal-binding</keyword>
<dbReference type="PRINTS" id="PR00385">
    <property type="entry name" value="P450"/>
</dbReference>
<dbReference type="PROSITE" id="PS00086">
    <property type="entry name" value="CYTOCHROME_P450"/>
    <property type="match status" value="1"/>
</dbReference>
<keyword evidence="16" id="KW-1185">Reference proteome</keyword>
<evidence type="ECO:0000313" key="15">
    <source>
        <dbReference type="EMBL" id="KAL2531820.1"/>
    </source>
</evidence>
<reference evidence="16" key="1">
    <citation type="submission" date="2024-07" db="EMBL/GenBank/DDBJ databases">
        <title>Two chromosome-level genome assemblies of Korean endemic species Abeliophyllum distichum and Forsythia ovata (Oleaceae).</title>
        <authorList>
            <person name="Jang H."/>
        </authorList>
    </citation>
    <scope>NUCLEOTIDE SEQUENCE [LARGE SCALE GENOMIC DNA]</scope>
</reference>
<gene>
    <name evidence="15" type="ORF">Adt_05171</name>
</gene>
<evidence type="ECO:0000256" key="2">
    <source>
        <dbReference type="ARBA" id="ARBA00010617"/>
    </source>
</evidence>
<dbReference type="Gene3D" id="1.10.630.10">
    <property type="entry name" value="Cytochrome P450"/>
    <property type="match status" value="1"/>
</dbReference>
<keyword evidence="6 13" id="KW-0408">Iron</keyword>
<evidence type="ECO:0000256" key="14">
    <source>
        <dbReference type="RuleBase" id="RU000461"/>
    </source>
</evidence>
<dbReference type="InterPro" id="IPR036396">
    <property type="entry name" value="Cyt_P450_sf"/>
</dbReference>
<dbReference type="InterPro" id="IPR001128">
    <property type="entry name" value="Cyt_P450"/>
</dbReference>
<dbReference type="Proteomes" id="UP001604336">
    <property type="component" value="Unassembled WGS sequence"/>
</dbReference>
<evidence type="ECO:0000256" key="12">
    <source>
        <dbReference type="ARBA" id="ARBA00066876"/>
    </source>
</evidence>
<dbReference type="GO" id="GO:0102915">
    <property type="term" value="F:piperitol synthase activity"/>
    <property type="evidence" value="ECO:0007669"/>
    <property type="project" value="UniProtKB-EC"/>
</dbReference>
<dbReference type="PRINTS" id="PR00463">
    <property type="entry name" value="EP450I"/>
</dbReference>
<dbReference type="InterPro" id="IPR050651">
    <property type="entry name" value="Plant_Cytochrome_P450_Monoox"/>
</dbReference>
<keyword evidence="8" id="KW-0472">Membrane</keyword>
<comment type="caution">
    <text evidence="15">The sequence shown here is derived from an EMBL/GenBank/DDBJ whole genome shotgun (WGS) entry which is preliminary data.</text>
</comment>
<evidence type="ECO:0000256" key="10">
    <source>
        <dbReference type="ARBA" id="ARBA00052057"/>
    </source>
</evidence>
<evidence type="ECO:0000256" key="8">
    <source>
        <dbReference type="ARBA" id="ARBA00023136"/>
    </source>
</evidence>
<comment type="catalytic activity">
    <reaction evidence="10">
        <text>(+)-piperitol + reduced [NADPH--hemoprotein reductase] + O2 = (+)-sesamin + oxidized [NADPH--hemoprotein reductase] + 2 H2O + H(+)</text>
        <dbReference type="Rhea" id="RHEA:56780"/>
        <dbReference type="Rhea" id="RHEA-COMP:11964"/>
        <dbReference type="Rhea" id="RHEA-COMP:11965"/>
        <dbReference type="ChEBI" id="CHEBI:15377"/>
        <dbReference type="ChEBI" id="CHEBI:15378"/>
        <dbReference type="ChEBI" id="CHEBI:15379"/>
        <dbReference type="ChEBI" id="CHEBI:57618"/>
        <dbReference type="ChEBI" id="CHEBI:58210"/>
        <dbReference type="ChEBI" id="CHEBI:66470"/>
        <dbReference type="ChEBI" id="CHEBI:141003"/>
        <dbReference type="EC" id="1.14.19.74"/>
    </reaction>
    <physiologicalReaction direction="left-to-right" evidence="10">
        <dbReference type="Rhea" id="RHEA:56781"/>
    </physiologicalReaction>
</comment>
<dbReference type="GO" id="GO:0016020">
    <property type="term" value="C:membrane"/>
    <property type="evidence" value="ECO:0007669"/>
    <property type="project" value="UniProtKB-SubCell"/>
</dbReference>
<comment type="cofactor">
    <cofactor evidence="13">
        <name>heme</name>
        <dbReference type="ChEBI" id="CHEBI:30413"/>
    </cofactor>
</comment>
<sequence length="543" mass="61233">MMEQKNLGPLAEPLLASVFIVRKLEAWGGAPIGDCPTCGRLGACSRAPSGDGHINEKLRACSRAPDEEDSPITCHQAQSQPSPIIGHLHLLKQPLHRTLHKLSQKCGPIFSLSLGVRCVVVVSSPELVAECFTENDIVFANRPHVLVDKYIGYNHTTMSGAPYGNHWRNLRRLSVQEVLSIARLNAFEPIRQDEVKRLLQSLYKTSCNGFRKVLLRPKLSELAFNVIVRMVAGKRYFGEETESEQGKIFRELISKVFKHAHASNPEDFLPFLDWIDYRGLKKNMADLGKKLDDFYEGLLEEHRLEKRNTMIGHLLSLQESQPELYTNQTLKGLITNMVIAGTDTSLVTIEWAMALLLNHPNVLRKARDELNTYISPNRLISEHDSSNLPFLKNIILETYRMFPAGPLLVPRESSSDCKVQGYDVPRGTILLVNSWAIHRDPKVWDDPMSFKPERFEGKEVETHKLMPFGMGRRACPGSGLGQRMVGLALGSLIQCFEWEKISGEKVDLSEGTGLTMPKKKPLEVMCKPRDIMHKLLQESDKNI</sequence>
<dbReference type="CDD" id="cd20653">
    <property type="entry name" value="CYP81"/>
    <property type="match status" value="1"/>
</dbReference>
<evidence type="ECO:0000256" key="3">
    <source>
        <dbReference type="ARBA" id="ARBA00022617"/>
    </source>
</evidence>
<dbReference type="GO" id="GO:0046872">
    <property type="term" value="F:metal ion binding"/>
    <property type="evidence" value="ECO:0007669"/>
    <property type="project" value="UniProtKB-KW"/>
</dbReference>
<evidence type="ECO:0000256" key="11">
    <source>
        <dbReference type="ARBA" id="ARBA00056759"/>
    </source>
</evidence>
<comment type="catalytic activity">
    <reaction evidence="9">
        <text>(+)-pinoresinol + reduced [NADPH--hemoprotein reductase] + O2 = (+)-piperitol + oxidized [NADPH--hemoprotein reductase] + 2 H2O + H(+)</text>
        <dbReference type="Rhea" id="RHEA:56776"/>
        <dbReference type="Rhea" id="RHEA-COMP:11964"/>
        <dbReference type="Rhea" id="RHEA-COMP:11965"/>
        <dbReference type="ChEBI" id="CHEBI:40"/>
        <dbReference type="ChEBI" id="CHEBI:15377"/>
        <dbReference type="ChEBI" id="CHEBI:15378"/>
        <dbReference type="ChEBI" id="CHEBI:15379"/>
        <dbReference type="ChEBI" id="CHEBI:57618"/>
        <dbReference type="ChEBI" id="CHEBI:58210"/>
        <dbReference type="ChEBI" id="CHEBI:141003"/>
        <dbReference type="EC" id="1.14.19.74"/>
    </reaction>
    <physiologicalReaction direction="left-to-right" evidence="9">
        <dbReference type="Rhea" id="RHEA:56777"/>
    </physiologicalReaction>
</comment>
<proteinExistence type="inferred from homology"/>
<dbReference type="InterPro" id="IPR017972">
    <property type="entry name" value="Cyt_P450_CS"/>
</dbReference>
<dbReference type="PANTHER" id="PTHR47947">
    <property type="entry name" value="CYTOCHROME P450 82C3-RELATED"/>
    <property type="match status" value="1"/>
</dbReference>
<accession>A0ABD1V3C4</accession>
<evidence type="ECO:0000256" key="13">
    <source>
        <dbReference type="PIRSR" id="PIRSR602401-1"/>
    </source>
</evidence>
<comment type="subcellular location">
    <subcellularLocation>
        <location evidence="1">Membrane</location>
        <topology evidence="1">Single-pass membrane protein</topology>
    </subcellularLocation>
</comment>
<comment type="similarity">
    <text evidence="2 14">Belongs to the cytochrome P450 family.</text>
</comment>
<evidence type="ECO:0000313" key="16">
    <source>
        <dbReference type="Proteomes" id="UP001604336"/>
    </source>
</evidence>
<organism evidence="15 16">
    <name type="scientific">Abeliophyllum distichum</name>
    <dbReference type="NCBI Taxonomy" id="126358"/>
    <lineage>
        <taxon>Eukaryota</taxon>
        <taxon>Viridiplantae</taxon>
        <taxon>Streptophyta</taxon>
        <taxon>Embryophyta</taxon>
        <taxon>Tracheophyta</taxon>
        <taxon>Spermatophyta</taxon>
        <taxon>Magnoliopsida</taxon>
        <taxon>eudicotyledons</taxon>
        <taxon>Gunneridae</taxon>
        <taxon>Pentapetalae</taxon>
        <taxon>asterids</taxon>
        <taxon>lamiids</taxon>
        <taxon>Lamiales</taxon>
        <taxon>Oleaceae</taxon>
        <taxon>Forsythieae</taxon>
        <taxon>Abeliophyllum</taxon>
    </lineage>
</organism>
<comment type="function">
    <text evidence="11">Involved in the biosynthesis of (+)-sesamin, a furofuran class lignan. Functions in a dual catalytic mode. Catalyzes the synthesis of (+)-sesamin from (+)- pinoresinol by formation of two successive methylenedioxy bridges on (+)-pinoresinol and (+)-piperitol, respectively.</text>
</comment>
<dbReference type="FunFam" id="1.10.630.10:FF:000023">
    <property type="entry name" value="Cytochrome P450 family protein"/>
    <property type="match status" value="1"/>
</dbReference>
<keyword evidence="5 14" id="KW-0560">Oxidoreductase</keyword>